<keyword evidence="4" id="KW-1185">Reference proteome</keyword>
<dbReference type="Gene3D" id="3.30.530.20">
    <property type="match status" value="1"/>
</dbReference>
<dbReference type="CDD" id="cd08900">
    <property type="entry name" value="SRPBCC_CalC_Aha1-like_7"/>
    <property type="match status" value="1"/>
</dbReference>
<accession>A0A4P7SNF7</accession>
<evidence type="ECO:0000259" key="2">
    <source>
        <dbReference type="Pfam" id="PF08327"/>
    </source>
</evidence>
<organism evidence="3 4">
    <name type="scientific">Cellulomonas shaoxiangyii</name>
    <dbReference type="NCBI Taxonomy" id="2566013"/>
    <lineage>
        <taxon>Bacteria</taxon>
        <taxon>Bacillati</taxon>
        <taxon>Actinomycetota</taxon>
        <taxon>Actinomycetes</taxon>
        <taxon>Micrococcales</taxon>
        <taxon>Cellulomonadaceae</taxon>
        <taxon>Cellulomonas</taxon>
    </lineage>
</organism>
<evidence type="ECO:0000313" key="3">
    <source>
        <dbReference type="EMBL" id="QCB94454.1"/>
    </source>
</evidence>
<reference evidence="3 4" key="1">
    <citation type="submission" date="2019-04" db="EMBL/GenBank/DDBJ databases">
        <title>Isolation and identification of Cellulomonas shaoxiangyii sp. Nov. isolated from feces of the Tibetan antelopes (Pantholops hodgsonii) in the Qinghai-Tibet plateau of China.</title>
        <authorList>
            <person name="Tian Z."/>
        </authorList>
    </citation>
    <scope>NUCLEOTIDE SEQUENCE [LARGE SCALE GENOMIC DNA]</scope>
    <source>
        <strain evidence="3 4">Z28</strain>
    </source>
</reference>
<dbReference type="OrthoDB" id="9803476at2"/>
<name>A0A4P7SNF7_9CELL</name>
<dbReference type="Pfam" id="PF08327">
    <property type="entry name" value="AHSA1"/>
    <property type="match status" value="1"/>
</dbReference>
<dbReference type="RefSeq" id="WP_135973231.1">
    <property type="nucleotide sequence ID" value="NZ_CP039291.1"/>
</dbReference>
<dbReference type="SUPFAM" id="SSF55961">
    <property type="entry name" value="Bet v1-like"/>
    <property type="match status" value="1"/>
</dbReference>
<sequence>MTSTAPTTPATRSTAHSTFVVERTFDASVERVWRAFADPTEKHAWFGTSDDWTTSEDTDDFRVGGTAVSEGEFHGGPVSRYVATYTDVVEPERFVLTYDMWLDGAHISTSVATYELTADGDGTHLRYTEQGVHLDGPDSAEGREEGTRGIFDVLAVHLGE</sequence>
<protein>
    <submittedName>
        <fullName evidence="3">ATPase</fullName>
    </submittedName>
</protein>
<gene>
    <name evidence="3" type="ORF">E5225_13720</name>
</gene>
<dbReference type="AlphaFoldDB" id="A0A4P7SNF7"/>
<proteinExistence type="inferred from homology"/>
<dbReference type="InterPro" id="IPR013538">
    <property type="entry name" value="ASHA1/2-like_C"/>
</dbReference>
<comment type="similarity">
    <text evidence="1">Belongs to the AHA1 family.</text>
</comment>
<dbReference type="Proteomes" id="UP000296469">
    <property type="component" value="Chromosome"/>
</dbReference>
<evidence type="ECO:0000313" key="4">
    <source>
        <dbReference type="Proteomes" id="UP000296469"/>
    </source>
</evidence>
<feature type="domain" description="Activator of Hsp90 ATPase homologue 1/2-like C-terminal" evidence="2">
    <location>
        <begin position="26"/>
        <end position="158"/>
    </location>
</feature>
<dbReference type="InterPro" id="IPR023393">
    <property type="entry name" value="START-like_dom_sf"/>
</dbReference>
<dbReference type="EMBL" id="CP039291">
    <property type="protein sequence ID" value="QCB94454.1"/>
    <property type="molecule type" value="Genomic_DNA"/>
</dbReference>
<dbReference type="KEGG" id="celz:E5225_13720"/>
<evidence type="ECO:0000256" key="1">
    <source>
        <dbReference type="ARBA" id="ARBA00006817"/>
    </source>
</evidence>